<feature type="region of interest" description="Disordered" evidence="1">
    <location>
        <begin position="91"/>
        <end position="115"/>
    </location>
</feature>
<reference evidence="2" key="1">
    <citation type="submission" date="2022-10" db="EMBL/GenBank/DDBJ databases">
        <title>The complete genomes of actinobacterial strains from the NBC collection.</title>
        <authorList>
            <person name="Joergensen T.S."/>
            <person name="Alvarez Arevalo M."/>
            <person name="Sterndorff E.B."/>
            <person name="Faurdal D."/>
            <person name="Vuksanovic O."/>
            <person name="Mourched A.-S."/>
            <person name="Charusanti P."/>
            <person name="Shaw S."/>
            <person name="Blin K."/>
            <person name="Weber T."/>
        </authorList>
    </citation>
    <scope>NUCLEOTIDE SEQUENCE</scope>
    <source>
        <strain evidence="2">NBC_01482</strain>
    </source>
</reference>
<accession>A0ABZ1YXH4</accession>
<gene>
    <name evidence="2" type="ORF">OG563_07175</name>
</gene>
<dbReference type="RefSeq" id="WP_329412243.1">
    <property type="nucleotide sequence ID" value="NZ_CP109441.1"/>
</dbReference>
<evidence type="ECO:0000313" key="3">
    <source>
        <dbReference type="Proteomes" id="UP001432062"/>
    </source>
</evidence>
<dbReference type="Proteomes" id="UP001432062">
    <property type="component" value="Chromosome"/>
</dbReference>
<organism evidence="2 3">
    <name type="scientific">Nocardia vinacea</name>
    <dbReference type="NCBI Taxonomy" id="96468"/>
    <lineage>
        <taxon>Bacteria</taxon>
        <taxon>Bacillati</taxon>
        <taxon>Actinomycetota</taxon>
        <taxon>Actinomycetes</taxon>
        <taxon>Mycobacteriales</taxon>
        <taxon>Nocardiaceae</taxon>
        <taxon>Nocardia</taxon>
    </lineage>
</organism>
<proteinExistence type="predicted"/>
<keyword evidence="3" id="KW-1185">Reference proteome</keyword>
<evidence type="ECO:0000313" key="2">
    <source>
        <dbReference type="EMBL" id="WUV47987.1"/>
    </source>
</evidence>
<sequence>MSTDEPDPNVPAATDPRAGVPRRTVIVAASTTAVVGAALAGGVVGGPHWLGSDEPEAAPPKSVVSLVINGERHTVTVDNFSTWTPLGQLRANSAARSPAGHSPRPTSSIGIANGRNDFRYVRDESGSI</sequence>
<protein>
    <submittedName>
        <fullName evidence="2">Uncharacterized protein</fullName>
    </submittedName>
</protein>
<name>A0ABZ1YXH4_9NOCA</name>
<dbReference type="EMBL" id="CP109441">
    <property type="protein sequence ID" value="WUV47987.1"/>
    <property type="molecule type" value="Genomic_DNA"/>
</dbReference>
<evidence type="ECO:0000256" key="1">
    <source>
        <dbReference type="SAM" id="MobiDB-lite"/>
    </source>
</evidence>